<keyword evidence="3" id="KW-0050">Antiport</keyword>
<dbReference type="InterPro" id="IPR006153">
    <property type="entry name" value="Cation/H_exchanger_TM"/>
</dbReference>
<dbReference type="RefSeq" id="WP_230742427.1">
    <property type="nucleotide sequence ID" value="NZ_PGCK01000009.1"/>
</dbReference>
<evidence type="ECO:0000259" key="10">
    <source>
        <dbReference type="Pfam" id="PF00999"/>
    </source>
</evidence>
<feature type="transmembrane region" description="Helical" evidence="9">
    <location>
        <begin position="6"/>
        <end position="25"/>
    </location>
</feature>
<keyword evidence="7" id="KW-0406">Ion transport</keyword>
<evidence type="ECO:0000313" key="12">
    <source>
        <dbReference type="Proteomes" id="UP001320159"/>
    </source>
</evidence>
<protein>
    <submittedName>
        <fullName evidence="11">Sodium:proton exchanger</fullName>
    </submittedName>
</protein>
<feature type="transmembrane region" description="Helical" evidence="9">
    <location>
        <begin position="32"/>
        <end position="50"/>
    </location>
</feature>
<gene>
    <name evidence="11" type="ORF">CUJ83_11225</name>
</gene>
<evidence type="ECO:0000256" key="5">
    <source>
        <dbReference type="ARBA" id="ARBA00022692"/>
    </source>
</evidence>
<dbReference type="PANTHER" id="PTHR32507:SF0">
    <property type="entry name" value="NA(+)_H(+) ANTIPORTER 2-RELATED"/>
    <property type="match status" value="1"/>
</dbReference>
<keyword evidence="12" id="KW-1185">Reference proteome</keyword>
<feature type="transmembrane region" description="Helical" evidence="9">
    <location>
        <begin position="150"/>
        <end position="170"/>
    </location>
</feature>
<evidence type="ECO:0000256" key="6">
    <source>
        <dbReference type="ARBA" id="ARBA00022989"/>
    </source>
</evidence>
<feature type="transmembrane region" description="Helical" evidence="9">
    <location>
        <begin position="306"/>
        <end position="327"/>
    </location>
</feature>
<feature type="transmembrane region" description="Helical" evidence="9">
    <location>
        <begin position="339"/>
        <end position="360"/>
    </location>
</feature>
<feature type="transmembrane region" description="Helical" evidence="9">
    <location>
        <begin position="372"/>
        <end position="392"/>
    </location>
</feature>
<evidence type="ECO:0000256" key="2">
    <source>
        <dbReference type="ARBA" id="ARBA00022448"/>
    </source>
</evidence>
<feature type="transmembrane region" description="Helical" evidence="9">
    <location>
        <begin position="89"/>
        <end position="111"/>
    </location>
</feature>
<dbReference type="GO" id="GO:0005886">
    <property type="term" value="C:plasma membrane"/>
    <property type="evidence" value="ECO:0007669"/>
    <property type="project" value="UniProtKB-SubCell"/>
</dbReference>
<dbReference type="PANTHER" id="PTHR32507">
    <property type="entry name" value="NA(+)/H(+) ANTIPORTER 1"/>
    <property type="match status" value="1"/>
</dbReference>
<name>A0AAP2RG89_9EURY</name>
<feature type="transmembrane region" description="Helical" evidence="9">
    <location>
        <begin position="117"/>
        <end position="138"/>
    </location>
</feature>
<accession>A0AAP2RG89</accession>
<evidence type="ECO:0000256" key="4">
    <source>
        <dbReference type="ARBA" id="ARBA00022475"/>
    </source>
</evidence>
<evidence type="ECO:0000256" key="7">
    <source>
        <dbReference type="ARBA" id="ARBA00023065"/>
    </source>
</evidence>
<dbReference type="GO" id="GO:1902600">
    <property type="term" value="P:proton transmembrane transport"/>
    <property type="evidence" value="ECO:0007669"/>
    <property type="project" value="InterPro"/>
</dbReference>
<evidence type="ECO:0000256" key="1">
    <source>
        <dbReference type="ARBA" id="ARBA00004651"/>
    </source>
</evidence>
<keyword evidence="5 9" id="KW-0812">Transmembrane</keyword>
<evidence type="ECO:0000256" key="9">
    <source>
        <dbReference type="SAM" id="Phobius"/>
    </source>
</evidence>
<dbReference type="Proteomes" id="UP001320159">
    <property type="component" value="Unassembled WGS sequence"/>
</dbReference>
<comment type="subcellular location">
    <subcellularLocation>
        <location evidence="1">Cell membrane</location>
        <topology evidence="1">Multi-pass membrane protein</topology>
    </subcellularLocation>
</comment>
<dbReference type="EMBL" id="PGCK01000009">
    <property type="protein sequence ID" value="MCD1295570.1"/>
    <property type="molecule type" value="Genomic_DNA"/>
</dbReference>
<evidence type="ECO:0000313" key="11">
    <source>
        <dbReference type="EMBL" id="MCD1295570.1"/>
    </source>
</evidence>
<keyword evidence="4" id="KW-1003">Cell membrane</keyword>
<feature type="transmembrane region" description="Helical" evidence="9">
    <location>
        <begin position="56"/>
        <end position="77"/>
    </location>
</feature>
<keyword evidence="6 9" id="KW-1133">Transmembrane helix</keyword>
<evidence type="ECO:0000256" key="8">
    <source>
        <dbReference type="ARBA" id="ARBA00023136"/>
    </source>
</evidence>
<dbReference type="InterPro" id="IPR038770">
    <property type="entry name" value="Na+/solute_symporter_sf"/>
</dbReference>
<dbReference type="Gene3D" id="1.20.1530.20">
    <property type="match status" value="1"/>
</dbReference>
<dbReference type="GO" id="GO:0015297">
    <property type="term" value="F:antiporter activity"/>
    <property type="evidence" value="ECO:0007669"/>
    <property type="project" value="UniProtKB-KW"/>
</dbReference>
<proteinExistence type="predicted"/>
<sequence>MEVAPVIFLIGLLVFLAHIFAALFSKTKIPDVLLLMIIGLFLGPILGLIPPEEFGAFGPVFATVTLIVILFQSGIDLRLDVLRKALRGAMALTVLNFLITMAIVSAIGVMLLEMSVFSALLLGSIVGGTAATVIIPLVSQLKMHDKSKIVLSLESALGDVICIVVAISFIEALKFGEINPGLIIGKMLASFILAGVIGIIGALSWSIFLNKVRGIQNSIFTTPAFVFIIYAIAEMLGYSGAIASLAFGITLGNIEIFKEPLHKRHVDLRPISLNETEKLFFSELVFLLKTFFFVYIGLSIHLTDVSVLYIGLLMTIILLILRIPTVWISIPKTTPKYDASIMAIMIPRGLAAAVLASIPIQQGIAGGDLIQSVTYSIILFSIIMNALMIFIIETGPVSAIFNKIFSSFGKTAKESFEDRDKYLQNT</sequence>
<keyword evidence="8 9" id="KW-0472">Membrane</keyword>
<keyword evidence="2" id="KW-0813">Transport</keyword>
<feature type="transmembrane region" description="Helical" evidence="9">
    <location>
        <begin position="279"/>
        <end position="300"/>
    </location>
</feature>
<evidence type="ECO:0000256" key="3">
    <source>
        <dbReference type="ARBA" id="ARBA00022449"/>
    </source>
</evidence>
<comment type="caution">
    <text evidence="11">The sequence shown here is derived from an EMBL/GenBank/DDBJ whole genome shotgun (WGS) entry which is preliminary data.</text>
</comment>
<dbReference type="Pfam" id="PF00999">
    <property type="entry name" value="Na_H_Exchanger"/>
    <property type="match status" value="1"/>
</dbReference>
<feature type="domain" description="Cation/H+ exchanger transmembrane" evidence="10">
    <location>
        <begin position="15"/>
        <end position="391"/>
    </location>
</feature>
<feature type="transmembrane region" description="Helical" evidence="9">
    <location>
        <begin position="182"/>
        <end position="203"/>
    </location>
</feature>
<reference evidence="11 12" key="1">
    <citation type="submission" date="2017-11" db="EMBL/GenBank/DDBJ databases">
        <title>Isolation and Characterization of Family Methanocellaceae Species from Potential Methane Hydrate Area Offshore Southwestern Taiwan.</title>
        <authorList>
            <person name="Zhang W.-L."/>
            <person name="Chen W.-C."/>
            <person name="Lai M.-C."/>
            <person name="Chen S.-C."/>
        </authorList>
    </citation>
    <scope>NUCLEOTIDE SEQUENCE [LARGE SCALE GENOMIC DNA]</scope>
    <source>
        <strain evidence="11 12">CWC-04</strain>
    </source>
</reference>
<organism evidence="11 12">
    <name type="scientific">Methanooceanicella nereidis</name>
    <dbReference type="NCBI Taxonomy" id="2052831"/>
    <lineage>
        <taxon>Archaea</taxon>
        <taxon>Methanobacteriati</taxon>
        <taxon>Methanobacteriota</taxon>
        <taxon>Stenosarchaea group</taxon>
        <taxon>Methanomicrobia</taxon>
        <taxon>Methanocellales</taxon>
        <taxon>Methanocellaceae</taxon>
        <taxon>Methanooceanicella</taxon>
    </lineage>
</organism>
<dbReference type="AlphaFoldDB" id="A0AAP2RG89"/>